<dbReference type="EMBL" id="CM041552">
    <property type="protein sequence ID" value="KAI3354203.1"/>
    <property type="molecule type" value="Genomic_DNA"/>
</dbReference>
<comment type="caution">
    <text evidence="1">The sequence shown here is derived from an EMBL/GenBank/DDBJ whole genome shotgun (WGS) entry which is preliminary data.</text>
</comment>
<proteinExistence type="predicted"/>
<protein>
    <submittedName>
        <fullName evidence="1">Uncharacterized protein</fullName>
    </submittedName>
</protein>
<feature type="non-terminal residue" evidence="1">
    <location>
        <position position="1"/>
    </location>
</feature>
<name>A0ACB8VI32_9TELE</name>
<evidence type="ECO:0000313" key="2">
    <source>
        <dbReference type="Proteomes" id="UP000831701"/>
    </source>
</evidence>
<reference evidence="1" key="1">
    <citation type="submission" date="2022-04" db="EMBL/GenBank/DDBJ databases">
        <title>Jade perch genome.</title>
        <authorList>
            <person name="Chao B."/>
        </authorList>
    </citation>
    <scope>NUCLEOTIDE SEQUENCE</scope>
    <source>
        <strain evidence="1">CB-2022</strain>
    </source>
</reference>
<evidence type="ECO:0000313" key="1">
    <source>
        <dbReference type="EMBL" id="KAI3354203.1"/>
    </source>
</evidence>
<accession>A0ACB8VI32</accession>
<sequence>TLKPGQEKLQKSLYGKKKKPEEEPQMRDPSPWDGQTCNRCHMDTAHVVPSSHPGGAVNLLLSETETNSKCPKKRRRSSFTRKMPTTHLSSPAPNQSHLSTATYEQTDPAGVERQMLLFGLCVTIAAATFVGGVYSLLSLLRMRRKTSLCLIVASMSVDDLLSVVPLSLFMLLQWETDRGGGSGSLCTLSGLLYVFQGVSSNMKACLIAAYTFYVTKRFGVLQSVRRPLRVMWAIGGVWAVSLAVSVLPLCGWGSFAPVSLGCFPESDSLYVLLLFTLYSLCFCGLLCFFIPLTYQLLCSREPQRTLLYPGYLEMARGLSGSAPLCDLQSFSRDSLNKSFGAYNELSPSSCGTELREKEDSCLSPVSVKGQRAAAVEDTPVVFAQKRFSMILAVVRVILWMPMMTLVLVRHALNARSSSLETLSFFLTLLAPAVTPLFVLSERWIHMPCGCFINCKRDPTQEPSVMKRRFEFSLSFQQGYGVYKLSHATMSHNSPPLEKPAYHSLFNCDFPNTRLNALESGGLSILGPNFDFSTTCPVDSSSHADLLLEAVAGGGEALADCPSLPRENHGDDGDFHCVPSLPPHHREQDHNLTDTSSVFEGTERRLSHEECRKIELTDWEWCRSKSERTPRQRSSGGLSIPLCAFQGTVSLQAPTGKTLSLSTYEVSSDGLKISPNNAKKVEVYRSKSVGHEPSADDPASGGQAGDVNVSNMGIGMEIGMGMGIGAGVGDTNVKIHLEVLEICDNEEAMDSVSIISNISQSSTHARSPSLRYSRRENRFVSCDLGETASYSLLIPSGGNPEAETINITIPDTVEAHRQNSRRQTQESSGYREEIQLLNEAYRKQAGEMEE</sequence>
<gene>
    <name evidence="1" type="ORF">L3Q82_018744</name>
</gene>
<dbReference type="Proteomes" id="UP000831701">
    <property type="component" value="Chromosome 22"/>
</dbReference>
<keyword evidence="2" id="KW-1185">Reference proteome</keyword>
<organism evidence="1 2">
    <name type="scientific">Scortum barcoo</name>
    <name type="common">barcoo grunter</name>
    <dbReference type="NCBI Taxonomy" id="214431"/>
    <lineage>
        <taxon>Eukaryota</taxon>
        <taxon>Metazoa</taxon>
        <taxon>Chordata</taxon>
        <taxon>Craniata</taxon>
        <taxon>Vertebrata</taxon>
        <taxon>Euteleostomi</taxon>
        <taxon>Actinopterygii</taxon>
        <taxon>Neopterygii</taxon>
        <taxon>Teleostei</taxon>
        <taxon>Neoteleostei</taxon>
        <taxon>Acanthomorphata</taxon>
        <taxon>Eupercaria</taxon>
        <taxon>Centrarchiformes</taxon>
        <taxon>Terapontoidei</taxon>
        <taxon>Terapontidae</taxon>
        <taxon>Scortum</taxon>
    </lineage>
</organism>